<evidence type="ECO:0000256" key="7">
    <source>
        <dbReference type="ARBA" id="ARBA00023288"/>
    </source>
</evidence>
<keyword evidence="3" id="KW-0309">Germination</keyword>
<dbReference type="NCBIfam" id="TIGR02887">
    <property type="entry name" value="spore_ger_x_C"/>
    <property type="match status" value="1"/>
</dbReference>
<evidence type="ECO:0000256" key="2">
    <source>
        <dbReference type="ARBA" id="ARBA00007886"/>
    </source>
</evidence>
<name>A0ABV6J4G0_9BACL</name>
<dbReference type="Gene3D" id="3.30.300.210">
    <property type="entry name" value="Nutrient germinant receptor protein C, domain 3"/>
    <property type="match status" value="1"/>
</dbReference>
<reference evidence="10 11" key="1">
    <citation type="submission" date="2024-09" db="EMBL/GenBank/DDBJ databases">
        <authorList>
            <person name="Sun Q."/>
            <person name="Mori K."/>
        </authorList>
    </citation>
    <scope>NUCLEOTIDE SEQUENCE [LARGE SCALE GENOMIC DNA]</scope>
    <source>
        <strain evidence="10 11">CCM 4839</strain>
    </source>
</reference>
<dbReference type="InterPro" id="IPR008844">
    <property type="entry name" value="Spore_GerAC-like"/>
</dbReference>
<organism evidence="10 11">
    <name type="scientific">Paenibacillus mendelii</name>
    <dbReference type="NCBI Taxonomy" id="206163"/>
    <lineage>
        <taxon>Bacteria</taxon>
        <taxon>Bacillati</taxon>
        <taxon>Bacillota</taxon>
        <taxon>Bacilli</taxon>
        <taxon>Bacillales</taxon>
        <taxon>Paenibacillaceae</taxon>
        <taxon>Paenibacillus</taxon>
    </lineage>
</organism>
<evidence type="ECO:0000256" key="1">
    <source>
        <dbReference type="ARBA" id="ARBA00004635"/>
    </source>
</evidence>
<keyword evidence="5" id="KW-0472">Membrane</keyword>
<evidence type="ECO:0000259" key="8">
    <source>
        <dbReference type="Pfam" id="PF05504"/>
    </source>
</evidence>
<dbReference type="Pfam" id="PF05504">
    <property type="entry name" value="Spore_GerAC"/>
    <property type="match status" value="1"/>
</dbReference>
<accession>A0ABV6J4G0</accession>
<dbReference type="Proteomes" id="UP001589818">
    <property type="component" value="Unassembled WGS sequence"/>
</dbReference>
<dbReference type="PROSITE" id="PS51257">
    <property type="entry name" value="PROKAR_LIPOPROTEIN"/>
    <property type="match status" value="1"/>
</dbReference>
<gene>
    <name evidence="10" type="ORF">ACFFJ8_05055</name>
</gene>
<keyword evidence="7" id="KW-0449">Lipoprotein</keyword>
<evidence type="ECO:0000256" key="4">
    <source>
        <dbReference type="ARBA" id="ARBA00022729"/>
    </source>
</evidence>
<dbReference type="InterPro" id="IPR038501">
    <property type="entry name" value="Spore_GerAC_C_sf"/>
</dbReference>
<evidence type="ECO:0000256" key="5">
    <source>
        <dbReference type="ARBA" id="ARBA00023136"/>
    </source>
</evidence>
<evidence type="ECO:0000256" key="3">
    <source>
        <dbReference type="ARBA" id="ARBA00022544"/>
    </source>
</evidence>
<dbReference type="PANTHER" id="PTHR35789:SF1">
    <property type="entry name" value="SPORE GERMINATION PROTEIN B3"/>
    <property type="match status" value="1"/>
</dbReference>
<keyword evidence="4" id="KW-0732">Signal</keyword>
<comment type="subcellular location">
    <subcellularLocation>
        <location evidence="1">Membrane</location>
        <topology evidence="1">Lipid-anchor</topology>
    </subcellularLocation>
</comment>
<evidence type="ECO:0000313" key="11">
    <source>
        <dbReference type="Proteomes" id="UP001589818"/>
    </source>
</evidence>
<dbReference type="InterPro" id="IPR057336">
    <property type="entry name" value="GerAC_N"/>
</dbReference>
<evidence type="ECO:0000313" key="10">
    <source>
        <dbReference type="EMBL" id="MFC0390741.1"/>
    </source>
</evidence>
<protein>
    <submittedName>
        <fullName evidence="10">Ger(X)C family spore germination protein</fullName>
    </submittedName>
</protein>
<dbReference type="InterPro" id="IPR046953">
    <property type="entry name" value="Spore_GerAC-like_C"/>
</dbReference>
<feature type="domain" description="Spore germination GerAC-like C-terminal" evidence="8">
    <location>
        <begin position="224"/>
        <end position="380"/>
    </location>
</feature>
<keyword evidence="11" id="KW-1185">Reference proteome</keyword>
<comment type="similarity">
    <text evidence="2">Belongs to the GerABKC lipoprotein family.</text>
</comment>
<evidence type="ECO:0000256" key="6">
    <source>
        <dbReference type="ARBA" id="ARBA00023139"/>
    </source>
</evidence>
<sequence>MRSKKLMLIFTILCLCGLTGCWDMVEINQLAIGSLIGGDIDPKSGNQIVYYQIVNPKAVTAQGGAGIKAPVYTYRVEASSIAELALKSSESLPRDLFPDHYQSHLITERSARQGLRPFLNFLERQFNRRTDLYLIITDSPLSDVMNTYTLLERLPGRSLRSLIELQSKSSGRVSRKCRVKDLVENMESSILTVLPMVALQTLKHASSTDRYEKINANGGELRLSGGAVFKQDRMIGKLKLTQMPLYYLMKGEAKVFYDTVKLNSNNVDLRATKIKVHKKLSYISGRPVWRLDIHAHLQIMSNEQQQKLTTKNLAEIKEAFNRQTAAKINDFFEQAQSKRWDLFGLEGQMKNKRGKEWAKALQEKDFWRQTKLYCTINSKITDIGEIIDPYRGN</sequence>
<proteinExistence type="inferred from homology"/>
<dbReference type="Pfam" id="PF25198">
    <property type="entry name" value="Spore_GerAC_N"/>
    <property type="match status" value="1"/>
</dbReference>
<comment type="caution">
    <text evidence="10">The sequence shown here is derived from an EMBL/GenBank/DDBJ whole genome shotgun (WGS) entry which is preliminary data.</text>
</comment>
<feature type="domain" description="Spore germination protein N-terminal" evidence="9">
    <location>
        <begin position="23"/>
        <end position="198"/>
    </location>
</feature>
<keyword evidence="6" id="KW-0564">Palmitate</keyword>
<dbReference type="RefSeq" id="WP_204821069.1">
    <property type="nucleotide sequence ID" value="NZ_JANHOF010000009.1"/>
</dbReference>
<evidence type="ECO:0000259" key="9">
    <source>
        <dbReference type="Pfam" id="PF25198"/>
    </source>
</evidence>
<dbReference type="EMBL" id="JBHLVF010000009">
    <property type="protein sequence ID" value="MFC0390741.1"/>
    <property type="molecule type" value="Genomic_DNA"/>
</dbReference>
<dbReference type="PANTHER" id="PTHR35789">
    <property type="entry name" value="SPORE GERMINATION PROTEIN B3"/>
    <property type="match status" value="1"/>
</dbReference>